<dbReference type="Pfam" id="PF00161">
    <property type="entry name" value="RIP"/>
    <property type="match status" value="1"/>
</dbReference>
<keyword evidence="10" id="KW-1185">Reference proteome</keyword>
<dbReference type="RefSeq" id="XP_022159206.1">
    <property type="nucleotide sequence ID" value="XM_022303514.1"/>
</dbReference>
<evidence type="ECO:0000256" key="4">
    <source>
        <dbReference type="ARBA" id="ARBA00022656"/>
    </source>
</evidence>
<dbReference type="InterPro" id="IPR016138">
    <property type="entry name" value="Ribosome_inactivat_prot_sub1"/>
</dbReference>
<reference evidence="11" key="1">
    <citation type="submission" date="2025-08" db="UniProtKB">
        <authorList>
            <consortium name="RefSeq"/>
        </authorList>
    </citation>
    <scope>IDENTIFICATION</scope>
    <source>
        <strain evidence="11">OHB3-1</strain>
    </source>
</reference>
<dbReference type="Gene3D" id="4.10.470.10">
    <property type="entry name" value="Ricin (A Subunit), domain 2"/>
    <property type="match status" value="1"/>
</dbReference>
<evidence type="ECO:0000256" key="5">
    <source>
        <dbReference type="ARBA" id="ARBA00022801"/>
    </source>
</evidence>
<dbReference type="GO" id="GO:0006952">
    <property type="term" value="P:defense response"/>
    <property type="evidence" value="ECO:0007669"/>
    <property type="project" value="UniProtKB-KW"/>
</dbReference>
<dbReference type="InterPro" id="IPR017988">
    <property type="entry name" value="Ribosome_inactivat_prot_CS"/>
</dbReference>
<dbReference type="OrthoDB" id="1642280at2759"/>
<dbReference type="AlphaFoldDB" id="A0A6J1E379"/>
<dbReference type="SUPFAM" id="SSF56371">
    <property type="entry name" value="Ribosome inactivating proteins (RIP)"/>
    <property type="match status" value="1"/>
</dbReference>
<dbReference type="KEGG" id="mcha:111025625"/>
<dbReference type="PANTHER" id="PTHR33453:SF34">
    <property type="entry name" value="RIBOSOME-INACTIVATING PROTEIN"/>
    <property type="match status" value="1"/>
</dbReference>
<dbReference type="Proteomes" id="UP000504603">
    <property type="component" value="Unplaced"/>
</dbReference>
<keyword evidence="7 8" id="KW-0652">Protein synthesis inhibitor</keyword>
<evidence type="ECO:0000256" key="7">
    <source>
        <dbReference type="ARBA" id="ARBA00023193"/>
    </source>
</evidence>
<dbReference type="Gene3D" id="3.40.420.10">
    <property type="entry name" value="Ricin (A subunit), domain 1"/>
    <property type="match status" value="1"/>
</dbReference>
<sequence>MAFVFTNSQQRRPPFDGSYPQLSGAGANRSSLVLGLPSLNNYIPTLAGYNCPNTNYQPSDVAKACVITIQTMSEAARFQKIQDAVPNNLVPNPEILSLENNWGRLSRQVQLAESNGGRFTSNVTLQDPTGATVMVSNVNSPYVRGNIRLLLNQQNAPTTSEHENYATM</sequence>
<protein>
    <recommendedName>
        <fullName evidence="3 8">rRNA N-glycosylase</fullName>
        <ecNumber evidence="3 8">3.2.2.22</ecNumber>
    </recommendedName>
</protein>
<dbReference type="InterPro" id="IPR017989">
    <property type="entry name" value="Ribosome_inactivat_1/2"/>
</dbReference>
<keyword evidence="5 8" id="KW-0378">Hydrolase</keyword>
<dbReference type="PANTHER" id="PTHR33453">
    <property type="match status" value="1"/>
</dbReference>
<keyword evidence="4 8" id="KW-0800">Toxin</keyword>
<accession>A0A6J1E379</accession>
<organism evidence="10 11">
    <name type="scientific">Momordica charantia</name>
    <name type="common">Bitter gourd</name>
    <name type="synonym">Balsam pear</name>
    <dbReference type="NCBI Taxonomy" id="3673"/>
    <lineage>
        <taxon>Eukaryota</taxon>
        <taxon>Viridiplantae</taxon>
        <taxon>Streptophyta</taxon>
        <taxon>Embryophyta</taxon>
        <taxon>Tracheophyta</taxon>
        <taxon>Spermatophyta</taxon>
        <taxon>Magnoliopsida</taxon>
        <taxon>eudicotyledons</taxon>
        <taxon>Gunneridae</taxon>
        <taxon>Pentapetalae</taxon>
        <taxon>rosids</taxon>
        <taxon>fabids</taxon>
        <taxon>Cucurbitales</taxon>
        <taxon>Cucurbitaceae</taxon>
        <taxon>Momordiceae</taxon>
        <taxon>Momordica</taxon>
    </lineage>
</organism>
<name>A0A6J1E379_MOMCH</name>
<dbReference type="InterPro" id="IPR001574">
    <property type="entry name" value="Ribosome_inactivat_prot"/>
</dbReference>
<dbReference type="InterPro" id="IPR036041">
    <property type="entry name" value="Ribosome-inact_prot_sf"/>
</dbReference>
<evidence type="ECO:0000256" key="1">
    <source>
        <dbReference type="ARBA" id="ARBA00000237"/>
    </source>
</evidence>
<dbReference type="GO" id="GO:0090729">
    <property type="term" value="F:toxin activity"/>
    <property type="evidence" value="ECO:0007669"/>
    <property type="project" value="UniProtKB-KW"/>
</dbReference>
<evidence type="ECO:0000256" key="6">
    <source>
        <dbReference type="ARBA" id="ARBA00022821"/>
    </source>
</evidence>
<comment type="catalytic activity">
    <reaction evidence="1 8">
        <text>Endohydrolysis of the N-glycosidic bond at one specific adenosine on the 28S rRNA.</text>
        <dbReference type="EC" id="3.2.2.22"/>
    </reaction>
</comment>
<evidence type="ECO:0000256" key="2">
    <source>
        <dbReference type="ARBA" id="ARBA00008544"/>
    </source>
</evidence>
<dbReference type="PROSITE" id="PS00275">
    <property type="entry name" value="SHIGA_RICIN"/>
    <property type="match status" value="1"/>
</dbReference>
<dbReference type="PRINTS" id="PR00396">
    <property type="entry name" value="SHIGARICIN"/>
</dbReference>
<dbReference type="EC" id="3.2.2.22" evidence="3 8"/>
<comment type="similarity">
    <text evidence="2">Belongs to the ribosome-inactivating protein family. Type 1 RIP subfamily.</text>
</comment>
<dbReference type="GO" id="GO:0017148">
    <property type="term" value="P:negative regulation of translation"/>
    <property type="evidence" value="ECO:0007669"/>
    <property type="project" value="UniProtKB-KW"/>
</dbReference>
<dbReference type="GeneID" id="111025625"/>
<evidence type="ECO:0000313" key="10">
    <source>
        <dbReference type="Proteomes" id="UP000504603"/>
    </source>
</evidence>
<feature type="region of interest" description="Disordered" evidence="9">
    <location>
        <begin position="1"/>
        <end position="21"/>
    </location>
</feature>
<gene>
    <name evidence="11" type="primary">LOC111025625</name>
</gene>
<dbReference type="GO" id="GO:0030598">
    <property type="term" value="F:rRNA N-glycosylase activity"/>
    <property type="evidence" value="ECO:0007669"/>
    <property type="project" value="UniProtKB-EC"/>
</dbReference>
<keyword evidence="6 8" id="KW-0611">Plant defense</keyword>
<proteinExistence type="inferred from homology"/>
<dbReference type="InterPro" id="IPR016139">
    <property type="entry name" value="Ribosome_inactivat_prot_sub2"/>
</dbReference>
<evidence type="ECO:0000256" key="3">
    <source>
        <dbReference type="ARBA" id="ARBA00012001"/>
    </source>
</evidence>
<evidence type="ECO:0000256" key="9">
    <source>
        <dbReference type="SAM" id="MobiDB-lite"/>
    </source>
</evidence>
<evidence type="ECO:0000256" key="8">
    <source>
        <dbReference type="RuleBase" id="RU004915"/>
    </source>
</evidence>
<feature type="compositionally biased region" description="Polar residues" evidence="9">
    <location>
        <begin position="1"/>
        <end position="11"/>
    </location>
</feature>
<evidence type="ECO:0000313" key="11">
    <source>
        <dbReference type="RefSeq" id="XP_022159206.1"/>
    </source>
</evidence>